<keyword evidence="2" id="KW-1185">Reference proteome</keyword>
<comment type="caution">
    <text evidence="1">The sequence shown here is derived from an EMBL/GenBank/DDBJ whole genome shotgun (WGS) entry which is preliminary data.</text>
</comment>
<dbReference type="Proteomes" id="UP000827986">
    <property type="component" value="Unassembled WGS sequence"/>
</dbReference>
<dbReference type="EMBL" id="JAHDVG010000487">
    <property type="protein sequence ID" value="KAH1167130.1"/>
    <property type="molecule type" value="Genomic_DNA"/>
</dbReference>
<dbReference type="AlphaFoldDB" id="A0A9D4AST3"/>
<proteinExistence type="predicted"/>
<protein>
    <submittedName>
        <fullName evidence="1">Uncharacterized protein</fullName>
    </submittedName>
</protein>
<evidence type="ECO:0000313" key="1">
    <source>
        <dbReference type="EMBL" id="KAH1167130.1"/>
    </source>
</evidence>
<gene>
    <name evidence="1" type="ORF">KIL84_016302</name>
</gene>
<name>A0A9D4AST3_9SAUR</name>
<reference evidence="1" key="1">
    <citation type="submission" date="2021-09" db="EMBL/GenBank/DDBJ databases">
        <title>The genome of Mauremys mutica provides insights into the evolution of semi-aquatic lifestyle.</title>
        <authorList>
            <person name="Gong S."/>
            <person name="Gao Y."/>
        </authorList>
    </citation>
    <scope>NUCLEOTIDE SEQUENCE</scope>
    <source>
        <strain evidence="1">MM-2020</strain>
        <tissue evidence="1">Muscle</tissue>
    </source>
</reference>
<accession>A0A9D4AST3</accession>
<organism evidence="1 2">
    <name type="scientific">Mauremys mutica</name>
    <name type="common">yellowpond turtle</name>
    <dbReference type="NCBI Taxonomy" id="74926"/>
    <lineage>
        <taxon>Eukaryota</taxon>
        <taxon>Metazoa</taxon>
        <taxon>Chordata</taxon>
        <taxon>Craniata</taxon>
        <taxon>Vertebrata</taxon>
        <taxon>Euteleostomi</taxon>
        <taxon>Archelosauria</taxon>
        <taxon>Testudinata</taxon>
        <taxon>Testudines</taxon>
        <taxon>Cryptodira</taxon>
        <taxon>Durocryptodira</taxon>
        <taxon>Testudinoidea</taxon>
        <taxon>Geoemydidae</taxon>
        <taxon>Geoemydinae</taxon>
        <taxon>Mauremys</taxon>
    </lineage>
</organism>
<sequence length="100" mass="11011">MATATPCHPTELSRSNIPPAPARYTQALRCLHPCPLTCMAQIPQLKMGTNIELGPCVLGGALSRRAVDCSYQIPRRMRGSECNYYRCVPSRQRHAPATSL</sequence>
<evidence type="ECO:0000313" key="2">
    <source>
        <dbReference type="Proteomes" id="UP000827986"/>
    </source>
</evidence>